<protein>
    <submittedName>
        <fullName evidence="4">LADA_0G02234g1_1</fullName>
    </submittedName>
</protein>
<dbReference type="InterPro" id="IPR027417">
    <property type="entry name" value="P-loop_NTPase"/>
</dbReference>
<gene>
    <name evidence="4" type="ORF">LADA_0G02234G</name>
</gene>
<organism evidence="4 5">
    <name type="scientific">Lachancea dasiensis</name>
    <dbReference type="NCBI Taxonomy" id="1072105"/>
    <lineage>
        <taxon>Eukaryota</taxon>
        <taxon>Fungi</taxon>
        <taxon>Dikarya</taxon>
        <taxon>Ascomycota</taxon>
        <taxon>Saccharomycotina</taxon>
        <taxon>Saccharomycetes</taxon>
        <taxon>Saccharomycetales</taxon>
        <taxon>Saccharomycetaceae</taxon>
        <taxon>Lachancea</taxon>
    </lineage>
</organism>
<dbReference type="GO" id="GO:0006003">
    <property type="term" value="P:fructose 2,6-bisphosphate metabolic process"/>
    <property type="evidence" value="ECO:0007669"/>
    <property type="project" value="EnsemblFungi"/>
</dbReference>
<dbReference type="OrthoDB" id="267323at2759"/>
<keyword evidence="5" id="KW-1185">Reference proteome</keyword>
<dbReference type="GO" id="GO:0005524">
    <property type="term" value="F:ATP binding"/>
    <property type="evidence" value="ECO:0007669"/>
    <property type="project" value="UniProtKB-KW"/>
</dbReference>
<evidence type="ECO:0000259" key="3">
    <source>
        <dbReference type="Pfam" id="PF01591"/>
    </source>
</evidence>
<dbReference type="GO" id="GO:0003873">
    <property type="term" value="F:6-phosphofructo-2-kinase activity"/>
    <property type="evidence" value="ECO:0007669"/>
    <property type="project" value="InterPro"/>
</dbReference>
<dbReference type="EMBL" id="LT598457">
    <property type="protein sequence ID" value="SCU93280.1"/>
    <property type="molecule type" value="Genomic_DNA"/>
</dbReference>
<dbReference type="InterPro" id="IPR013079">
    <property type="entry name" value="6Phosfructo_kin"/>
</dbReference>
<dbReference type="Pfam" id="PF01591">
    <property type="entry name" value="6PF2K"/>
    <property type="match status" value="1"/>
</dbReference>
<reference evidence="5" key="1">
    <citation type="submission" date="2016-03" db="EMBL/GenBank/DDBJ databases">
        <authorList>
            <person name="Devillers H."/>
        </authorList>
    </citation>
    <scope>NUCLEOTIDE SEQUENCE [LARGE SCALE GENOMIC DNA]</scope>
</reference>
<dbReference type="STRING" id="1266660.A0A1G4JR35"/>
<dbReference type="GO" id="GO:0006000">
    <property type="term" value="P:fructose metabolic process"/>
    <property type="evidence" value="ECO:0007669"/>
    <property type="project" value="InterPro"/>
</dbReference>
<evidence type="ECO:0000256" key="2">
    <source>
        <dbReference type="ARBA" id="ARBA00022840"/>
    </source>
</evidence>
<keyword evidence="1" id="KW-0547">Nucleotide-binding</keyword>
<evidence type="ECO:0000313" key="4">
    <source>
        <dbReference type="EMBL" id="SCU93280.1"/>
    </source>
</evidence>
<dbReference type="GO" id="GO:0005829">
    <property type="term" value="C:cytosol"/>
    <property type="evidence" value="ECO:0007669"/>
    <property type="project" value="TreeGrafter"/>
</dbReference>
<sequence>MTAEALLDSGSNSSSTNSLFSLNKRDSYSSIVDHYLGEVDDESSALTLQYASRGRRFSSVSQAPPQLPAADDKLVVILVGLPASGKSTISNHLIQHFNQDNRTVHLRCKTFNAGQTRRKLSCRSGVMKLANKSADDLFNPKNSQKKDQYAKLTLDQMFSELDDDTCDVAIFDATNSTEQRRAFIFERLRLYNADMNRNYQITPVVLQVSCTDRAFVRYNIHNKTFNQDYFDKPYEFAVRDFAKRLAYYHSQYIPFTSGEFNTQVTEGKVIGEDNGLFWFSVINAGHSSSSESLEKHFPPKATHYLGELIGSITSFVDSYYDLYARQYVQDVQTFAKNKFISRGALDVPTNSSGEIPYATILHEIVSDDYFSKLN</sequence>
<dbReference type="PANTHER" id="PTHR10606">
    <property type="entry name" value="6-PHOSPHOFRUCTO-2-KINASE/FRUCTOSE-2,6-BISPHOSPHATASE"/>
    <property type="match status" value="1"/>
</dbReference>
<dbReference type="GO" id="GO:0006110">
    <property type="term" value="P:regulation of glycolytic process"/>
    <property type="evidence" value="ECO:0007669"/>
    <property type="project" value="EnsemblFungi"/>
</dbReference>
<dbReference type="PANTHER" id="PTHR10606:SF1">
    <property type="entry name" value="6-PHOSPHOFRUCTO-2-KINASE 2"/>
    <property type="match status" value="1"/>
</dbReference>
<dbReference type="SUPFAM" id="SSF52540">
    <property type="entry name" value="P-loop containing nucleoside triphosphate hydrolases"/>
    <property type="match status" value="1"/>
</dbReference>
<dbReference type="GO" id="GO:0004331">
    <property type="term" value="F:fructose-2,6-bisphosphate 2-phosphatase activity"/>
    <property type="evidence" value="ECO:0007669"/>
    <property type="project" value="TreeGrafter"/>
</dbReference>
<dbReference type="Proteomes" id="UP000190274">
    <property type="component" value="Chromosome G"/>
</dbReference>
<dbReference type="Gene3D" id="3.40.50.300">
    <property type="entry name" value="P-loop containing nucleotide triphosphate hydrolases"/>
    <property type="match status" value="1"/>
</dbReference>
<accession>A0A1G4JR35</accession>
<evidence type="ECO:0000313" key="5">
    <source>
        <dbReference type="Proteomes" id="UP000190274"/>
    </source>
</evidence>
<proteinExistence type="predicted"/>
<dbReference type="AlphaFoldDB" id="A0A1G4JR35"/>
<dbReference type="InterPro" id="IPR003094">
    <property type="entry name" value="6Pfruct_kin"/>
</dbReference>
<evidence type="ECO:0000256" key="1">
    <source>
        <dbReference type="ARBA" id="ARBA00022741"/>
    </source>
</evidence>
<feature type="domain" description="6-phosphofructo-2-kinase" evidence="3">
    <location>
        <begin position="71"/>
        <end position="279"/>
    </location>
</feature>
<keyword evidence="2" id="KW-0067">ATP-binding</keyword>
<name>A0A1G4JR35_9SACH</name>